<dbReference type="Gene3D" id="3.40.50.300">
    <property type="entry name" value="P-loop containing nucleotide triphosphate hydrolases"/>
    <property type="match status" value="1"/>
</dbReference>
<dbReference type="GO" id="GO:0016887">
    <property type="term" value="F:ATP hydrolysis activity"/>
    <property type="evidence" value="ECO:0007669"/>
    <property type="project" value="InterPro"/>
</dbReference>
<dbReference type="AlphaFoldDB" id="A0A418UZI2"/>
<dbReference type="PANTHER" id="PTHR43820:SF6">
    <property type="entry name" value="ABC TRANSPORTER ATP-BINDING PROTEIN"/>
    <property type="match status" value="1"/>
</dbReference>
<evidence type="ECO:0000256" key="5">
    <source>
        <dbReference type="ARBA" id="ARBA00022970"/>
    </source>
</evidence>
<gene>
    <name evidence="9" type="ORF">D4Q52_21510</name>
</gene>
<dbReference type="GO" id="GO:0015807">
    <property type="term" value="P:L-amino acid transport"/>
    <property type="evidence" value="ECO:0007669"/>
    <property type="project" value="TreeGrafter"/>
</dbReference>
<dbReference type="OrthoDB" id="9776369at2"/>
<evidence type="ECO:0000256" key="7">
    <source>
        <dbReference type="SAM" id="MobiDB-lite"/>
    </source>
</evidence>
<dbReference type="InterPro" id="IPR017871">
    <property type="entry name" value="ABC_transporter-like_CS"/>
</dbReference>
<dbReference type="SMART" id="SM00382">
    <property type="entry name" value="AAA"/>
    <property type="match status" value="1"/>
</dbReference>
<evidence type="ECO:0000256" key="4">
    <source>
        <dbReference type="ARBA" id="ARBA00022840"/>
    </source>
</evidence>
<sequence length="254" mass="26940">MSAILSVSDLTVAYGGVTALDGVSLTVEEGEIVTVLGANGAGKTTLLLGIMGAVPAARGRIQFRDTDLSRARPHTRLASGLVLVPEGRQVLVSLTVEENLLLGAHLRRDRAAVRSEIDAIYERFPNLGQRRHVAAATLSGGEQQMLAIGRAMVARPQVLMLDEPSLGLSPLFVSKVFELIQEMNRSGLTIVLVEQNTGKALSVAHSATVLELGKVAVAGPCETLRNDRRLLDAYLGGGSDETSEPSRQMQAGTH</sequence>
<reference evidence="9 10" key="1">
    <citation type="submission" date="2018-09" db="EMBL/GenBank/DDBJ databases">
        <title>Draft genome sequence of Rhodopseudomonas palustris 2.1.18.</title>
        <authorList>
            <person name="Robertson S.L."/>
            <person name="Meyer T.E."/>
            <person name="Kyndt J.A."/>
        </authorList>
    </citation>
    <scope>NUCLEOTIDE SEQUENCE [LARGE SCALE GENOMIC DNA]</scope>
    <source>
        <strain evidence="9 10">2.1.18</strain>
    </source>
</reference>
<keyword evidence="3" id="KW-0547">Nucleotide-binding</keyword>
<evidence type="ECO:0000256" key="6">
    <source>
        <dbReference type="ARBA" id="ARBA00024722"/>
    </source>
</evidence>
<dbReference type="CDD" id="cd03224">
    <property type="entry name" value="ABC_TM1139_LivF_branched"/>
    <property type="match status" value="1"/>
</dbReference>
<name>A0A418UZI2_RHOPL</name>
<evidence type="ECO:0000256" key="1">
    <source>
        <dbReference type="ARBA" id="ARBA00005417"/>
    </source>
</evidence>
<dbReference type="PROSITE" id="PS00211">
    <property type="entry name" value="ABC_TRANSPORTER_1"/>
    <property type="match status" value="1"/>
</dbReference>
<dbReference type="PROSITE" id="PS50893">
    <property type="entry name" value="ABC_TRANSPORTER_2"/>
    <property type="match status" value="1"/>
</dbReference>
<dbReference type="RefSeq" id="WP_119858618.1">
    <property type="nucleotide sequence ID" value="NZ_QYYD01000026.1"/>
</dbReference>
<dbReference type="GO" id="GO:0005524">
    <property type="term" value="F:ATP binding"/>
    <property type="evidence" value="ECO:0007669"/>
    <property type="project" value="UniProtKB-KW"/>
</dbReference>
<dbReference type="InterPro" id="IPR052156">
    <property type="entry name" value="BCAA_Transport_ATP-bd_LivF"/>
</dbReference>
<dbReference type="InterPro" id="IPR027417">
    <property type="entry name" value="P-loop_NTPase"/>
</dbReference>
<feature type="compositionally biased region" description="Polar residues" evidence="7">
    <location>
        <begin position="245"/>
        <end position="254"/>
    </location>
</feature>
<dbReference type="InterPro" id="IPR003593">
    <property type="entry name" value="AAA+_ATPase"/>
</dbReference>
<dbReference type="PANTHER" id="PTHR43820">
    <property type="entry name" value="HIGH-AFFINITY BRANCHED-CHAIN AMINO ACID TRANSPORT ATP-BINDING PROTEIN LIVF"/>
    <property type="match status" value="1"/>
</dbReference>
<accession>A0A418UZI2</accession>
<dbReference type="EMBL" id="QYYD01000026">
    <property type="protein sequence ID" value="RJF68758.1"/>
    <property type="molecule type" value="Genomic_DNA"/>
</dbReference>
<dbReference type="InterPro" id="IPR003439">
    <property type="entry name" value="ABC_transporter-like_ATP-bd"/>
</dbReference>
<dbReference type="Proteomes" id="UP000285523">
    <property type="component" value="Unassembled WGS sequence"/>
</dbReference>
<feature type="region of interest" description="Disordered" evidence="7">
    <location>
        <begin position="235"/>
        <end position="254"/>
    </location>
</feature>
<evidence type="ECO:0000313" key="10">
    <source>
        <dbReference type="Proteomes" id="UP000285523"/>
    </source>
</evidence>
<organism evidence="9 10">
    <name type="scientific">Rhodopseudomonas palustris</name>
    <dbReference type="NCBI Taxonomy" id="1076"/>
    <lineage>
        <taxon>Bacteria</taxon>
        <taxon>Pseudomonadati</taxon>
        <taxon>Pseudomonadota</taxon>
        <taxon>Alphaproteobacteria</taxon>
        <taxon>Hyphomicrobiales</taxon>
        <taxon>Nitrobacteraceae</taxon>
        <taxon>Rhodopseudomonas</taxon>
    </lineage>
</organism>
<proteinExistence type="inferred from homology"/>
<feature type="domain" description="ABC transporter" evidence="8">
    <location>
        <begin position="5"/>
        <end position="237"/>
    </location>
</feature>
<evidence type="ECO:0000256" key="3">
    <source>
        <dbReference type="ARBA" id="ARBA00022741"/>
    </source>
</evidence>
<comment type="similarity">
    <text evidence="1">Belongs to the ABC transporter superfamily.</text>
</comment>
<keyword evidence="2" id="KW-0813">Transport</keyword>
<dbReference type="GO" id="GO:0015658">
    <property type="term" value="F:branched-chain amino acid transmembrane transporter activity"/>
    <property type="evidence" value="ECO:0007669"/>
    <property type="project" value="TreeGrafter"/>
</dbReference>
<keyword evidence="4 9" id="KW-0067">ATP-binding</keyword>
<dbReference type="SUPFAM" id="SSF52540">
    <property type="entry name" value="P-loop containing nucleoside triphosphate hydrolases"/>
    <property type="match status" value="1"/>
</dbReference>
<evidence type="ECO:0000259" key="8">
    <source>
        <dbReference type="PROSITE" id="PS50893"/>
    </source>
</evidence>
<comment type="function">
    <text evidence="6">Involved in beta-(1--&gt;2)glucan export. Transmembrane domains (TMD) form a pore in the inner membrane and the ATP-binding domain (NBD) is responsible for energy generation.</text>
</comment>
<evidence type="ECO:0000256" key="2">
    <source>
        <dbReference type="ARBA" id="ARBA00022448"/>
    </source>
</evidence>
<comment type="caution">
    <text evidence="9">The sequence shown here is derived from an EMBL/GenBank/DDBJ whole genome shotgun (WGS) entry which is preliminary data.</text>
</comment>
<dbReference type="Pfam" id="PF00005">
    <property type="entry name" value="ABC_tran"/>
    <property type="match status" value="1"/>
</dbReference>
<keyword evidence="5" id="KW-0029">Amino-acid transport</keyword>
<protein>
    <submittedName>
        <fullName evidence="9">ABC transporter ATP-binding protein</fullName>
    </submittedName>
</protein>
<evidence type="ECO:0000313" key="9">
    <source>
        <dbReference type="EMBL" id="RJF68758.1"/>
    </source>
</evidence>